<evidence type="ECO:0000313" key="3">
    <source>
        <dbReference type="Proteomes" id="UP001165121"/>
    </source>
</evidence>
<sequence>MIMIKDLSLVLITSVKPVLGTRGAEVAIGSSIWGKFLTRLGIVKSTRNVQSDSKSADLVPYLDTVALIVSTHPLFRIDTPFIFGLTQHRVKAILESESTWSLNRHKCQLQPRHSEEVRLNKYTKQAAMQTQPKLSVKVGGINRTSRTSVRVEDVEFRFDPDGSFVIFTRERTSASYPHPVPNSDLSRLNQISTLINLISGPN</sequence>
<organism evidence="2 3">
    <name type="scientific">Phytophthora fragariaefolia</name>
    <dbReference type="NCBI Taxonomy" id="1490495"/>
    <lineage>
        <taxon>Eukaryota</taxon>
        <taxon>Sar</taxon>
        <taxon>Stramenopiles</taxon>
        <taxon>Oomycota</taxon>
        <taxon>Peronosporomycetes</taxon>
        <taxon>Peronosporales</taxon>
        <taxon>Peronosporaceae</taxon>
        <taxon>Phytophthora</taxon>
    </lineage>
</organism>
<evidence type="ECO:0000256" key="1">
    <source>
        <dbReference type="SAM" id="SignalP"/>
    </source>
</evidence>
<keyword evidence="3" id="KW-1185">Reference proteome</keyword>
<name>A0A9W6Y579_9STRA</name>
<proteinExistence type="predicted"/>
<keyword evidence="1" id="KW-0732">Signal</keyword>
<feature type="signal peptide" evidence="1">
    <location>
        <begin position="1"/>
        <end position="20"/>
    </location>
</feature>
<reference evidence="2" key="1">
    <citation type="submission" date="2023-04" db="EMBL/GenBank/DDBJ databases">
        <title>Phytophthora fragariaefolia NBRC 109709.</title>
        <authorList>
            <person name="Ichikawa N."/>
            <person name="Sato H."/>
            <person name="Tonouchi N."/>
        </authorList>
    </citation>
    <scope>NUCLEOTIDE SEQUENCE</scope>
    <source>
        <strain evidence="2">NBRC 109709</strain>
    </source>
</reference>
<dbReference type="EMBL" id="BSXT01003115">
    <property type="protein sequence ID" value="GMF52645.1"/>
    <property type="molecule type" value="Genomic_DNA"/>
</dbReference>
<comment type="caution">
    <text evidence="2">The sequence shown here is derived from an EMBL/GenBank/DDBJ whole genome shotgun (WGS) entry which is preliminary data.</text>
</comment>
<dbReference type="AlphaFoldDB" id="A0A9W6Y579"/>
<evidence type="ECO:0000313" key="2">
    <source>
        <dbReference type="EMBL" id="GMF52645.1"/>
    </source>
</evidence>
<gene>
    <name evidence="2" type="ORF">Pfra01_002159900</name>
</gene>
<dbReference type="Proteomes" id="UP001165121">
    <property type="component" value="Unassembled WGS sequence"/>
</dbReference>
<feature type="chain" id="PRO_5040855408" evidence="1">
    <location>
        <begin position="21"/>
        <end position="202"/>
    </location>
</feature>
<protein>
    <submittedName>
        <fullName evidence="2">Unnamed protein product</fullName>
    </submittedName>
</protein>
<accession>A0A9W6Y579</accession>